<proteinExistence type="predicted"/>
<dbReference type="Pfam" id="PF00849">
    <property type="entry name" value="PseudoU_synth_2"/>
    <property type="match status" value="1"/>
</dbReference>
<dbReference type="PROSITE" id="PS01129">
    <property type="entry name" value="PSI_RLU"/>
    <property type="match status" value="1"/>
</dbReference>
<dbReference type="PANTHER" id="PTHR21600:SF86">
    <property type="entry name" value="PSEUDOURIDINE SYNTHASE RSUA_RLUA-LIKE DOMAIN-CONTAINING PROTEIN"/>
    <property type="match status" value="1"/>
</dbReference>
<evidence type="ECO:0000313" key="3">
    <source>
        <dbReference type="Proteomes" id="UP000229526"/>
    </source>
</evidence>
<dbReference type="AlphaFoldDB" id="A0A2H0UL39"/>
<evidence type="ECO:0000313" key="2">
    <source>
        <dbReference type="EMBL" id="PIR87100.1"/>
    </source>
</evidence>
<evidence type="ECO:0000259" key="1">
    <source>
        <dbReference type="Pfam" id="PF00849"/>
    </source>
</evidence>
<dbReference type="GO" id="GO:0140098">
    <property type="term" value="F:catalytic activity, acting on RNA"/>
    <property type="evidence" value="ECO:0007669"/>
    <property type="project" value="UniProtKB-ARBA"/>
</dbReference>
<protein>
    <submittedName>
        <fullName evidence="2">RluA family pseudouridine synthase</fullName>
    </submittedName>
</protein>
<dbReference type="CDD" id="cd02869">
    <property type="entry name" value="PseudoU_synth_RluA_like"/>
    <property type="match status" value="1"/>
</dbReference>
<dbReference type="EMBL" id="PFBD01000020">
    <property type="protein sequence ID" value="PIR87100.1"/>
    <property type="molecule type" value="Genomic_DNA"/>
</dbReference>
<organism evidence="2 3">
    <name type="scientific">Candidatus Harrisonbacteria bacterium CG10_big_fil_rev_8_21_14_0_10_49_15</name>
    <dbReference type="NCBI Taxonomy" id="1974587"/>
    <lineage>
        <taxon>Bacteria</taxon>
        <taxon>Candidatus Harrisoniibacteriota</taxon>
    </lineage>
</organism>
<dbReference type="InterPro" id="IPR006224">
    <property type="entry name" value="PsdUridine_synth_RluA-like_CS"/>
</dbReference>
<dbReference type="GO" id="GO:0000455">
    <property type="term" value="P:enzyme-directed rRNA pseudouridine synthesis"/>
    <property type="evidence" value="ECO:0007669"/>
    <property type="project" value="TreeGrafter"/>
</dbReference>
<comment type="caution">
    <text evidence="2">The sequence shown here is derived from an EMBL/GenBank/DDBJ whole genome shotgun (WGS) entry which is preliminary data.</text>
</comment>
<dbReference type="Proteomes" id="UP000229526">
    <property type="component" value="Unassembled WGS sequence"/>
</dbReference>
<feature type="domain" description="Pseudouridine synthase RsuA/RluA-like" evidence="1">
    <location>
        <begin position="11"/>
        <end position="183"/>
    </location>
</feature>
<dbReference type="InterPro" id="IPR050188">
    <property type="entry name" value="RluA_PseudoU_synthase"/>
</dbReference>
<dbReference type="GO" id="GO:0003723">
    <property type="term" value="F:RNA binding"/>
    <property type="evidence" value="ECO:0007669"/>
    <property type="project" value="InterPro"/>
</dbReference>
<dbReference type="SUPFAM" id="SSF55120">
    <property type="entry name" value="Pseudouridine synthase"/>
    <property type="match status" value="1"/>
</dbReference>
<dbReference type="PANTHER" id="PTHR21600">
    <property type="entry name" value="MITOCHONDRIAL RNA PSEUDOURIDINE SYNTHASE"/>
    <property type="match status" value="1"/>
</dbReference>
<dbReference type="Gene3D" id="3.30.2350.10">
    <property type="entry name" value="Pseudouridine synthase"/>
    <property type="match status" value="1"/>
</dbReference>
<dbReference type="InterPro" id="IPR020103">
    <property type="entry name" value="PsdUridine_synth_cat_dom_sf"/>
</dbReference>
<accession>A0A2H0UL39</accession>
<sequence>MKLNIVFENSDLLVVNKPASVLVHGIYDKYGPRHTEKTLADYVVEQYPEVAEVGDKPSERPGVVHRLDRETSGVIVFARNQQTFTYLKGLFSAASRGEESQITKTYTALVWGRVKELTGVIDKPISIRNGSVKRTVHDGRMTRPAITEYAVQKYFQAGKDEFTLLNASPKTGRTHQIRVHLNAINHPVYGDKLYGKKGDIFELGRQFLHASTLEFPLANGERIVVAAEVPIELKNLLANLSPVLNLE</sequence>
<dbReference type="InterPro" id="IPR006145">
    <property type="entry name" value="PsdUridine_synth_RsuA/RluA"/>
</dbReference>
<gene>
    <name evidence="2" type="ORF">COU11_02635</name>
</gene>
<reference evidence="3" key="1">
    <citation type="submission" date="2017-09" db="EMBL/GenBank/DDBJ databases">
        <title>Depth-based differentiation of microbial function through sediment-hosted aquifers and enrichment of novel symbionts in the deep terrestrial subsurface.</title>
        <authorList>
            <person name="Probst A.J."/>
            <person name="Ladd B."/>
            <person name="Jarett J.K."/>
            <person name="Geller-Mcgrath D.E."/>
            <person name="Sieber C.M.K."/>
            <person name="Emerson J.B."/>
            <person name="Anantharaman K."/>
            <person name="Thomas B.C."/>
            <person name="Malmstrom R."/>
            <person name="Stieglmeier M."/>
            <person name="Klingl A."/>
            <person name="Woyke T."/>
            <person name="Ryan C.M."/>
            <person name="Banfield J.F."/>
        </authorList>
    </citation>
    <scope>NUCLEOTIDE SEQUENCE [LARGE SCALE GENOMIC DNA]</scope>
</reference>
<name>A0A2H0UL39_9BACT</name>
<dbReference type="GO" id="GO:0009982">
    <property type="term" value="F:pseudouridine synthase activity"/>
    <property type="evidence" value="ECO:0007669"/>
    <property type="project" value="InterPro"/>
</dbReference>